<evidence type="ECO:0000313" key="2">
    <source>
        <dbReference type="EMBL" id="NDY93373.1"/>
    </source>
</evidence>
<gene>
    <name evidence="2" type="ORF">G3A44_19460</name>
</gene>
<dbReference type="AlphaFoldDB" id="A0A7C9PJD6"/>
<protein>
    <submittedName>
        <fullName evidence="2">MOSC domain-containing protein</fullName>
    </submittedName>
</protein>
<name>A0A7C9PJD6_9BURK</name>
<organism evidence="2 3">
    <name type="scientific">Ideonella livida</name>
    <dbReference type="NCBI Taxonomy" id="2707176"/>
    <lineage>
        <taxon>Bacteria</taxon>
        <taxon>Pseudomonadati</taxon>
        <taxon>Pseudomonadota</taxon>
        <taxon>Betaproteobacteria</taxon>
        <taxon>Burkholderiales</taxon>
        <taxon>Sphaerotilaceae</taxon>
        <taxon>Ideonella</taxon>
    </lineage>
</organism>
<dbReference type="GO" id="GO:0003824">
    <property type="term" value="F:catalytic activity"/>
    <property type="evidence" value="ECO:0007669"/>
    <property type="project" value="InterPro"/>
</dbReference>
<keyword evidence="3" id="KW-1185">Reference proteome</keyword>
<dbReference type="GO" id="GO:0030151">
    <property type="term" value="F:molybdenum ion binding"/>
    <property type="evidence" value="ECO:0007669"/>
    <property type="project" value="InterPro"/>
</dbReference>
<dbReference type="GO" id="GO:0030170">
    <property type="term" value="F:pyridoxal phosphate binding"/>
    <property type="evidence" value="ECO:0007669"/>
    <property type="project" value="InterPro"/>
</dbReference>
<dbReference type="InterPro" id="IPR005302">
    <property type="entry name" value="MoCF_Sase_C"/>
</dbReference>
<dbReference type="InterPro" id="IPR011037">
    <property type="entry name" value="Pyrv_Knase-like_insert_dom_sf"/>
</dbReference>
<dbReference type="Pfam" id="PF03473">
    <property type="entry name" value="MOSC"/>
    <property type="match status" value="1"/>
</dbReference>
<dbReference type="PANTHER" id="PTHR30212">
    <property type="entry name" value="PROTEIN YIIM"/>
    <property type="match status" value="1"/>
</dbReference>
<dbReference type="PANTHER" id="PTHR30212:SF2">
    <property type="entry name" value="PROTEIN YIIM"/>
    <property type="match status" value="1"/>
</dbReference>
<evidence type="ECO:0000313" key="3">
    <source>
        <dbReference type="Proteomes" id="UP000484255"/>
    </source>
</evidence>
<dbReference type="Gene3D" id="2.40.33.20">
    <property type="entry name" value="PK beta-barrel domain-like"/>
    <property type="match status" value="1"/>
</dbReference>
<accession>A0A7C9PJD6</accession>
<dbReference type="RefSeq" id="WP_163459411.1">
    <property type="nucleotide sequence ID" value="NZ_JAAGOH010000034.1"/>
</dbReference>
<dbReference type="PROSITE" id="PS51340">
    <property type="entry name" value="MOSC"/>
    <property type="match status" value="1"/>
</dbReference>
<dbReference type="Proteomes" id="UP000484255">
    <property type="component" value="Unassembled WGS sequence"/>
</dbReference>
<evidence type="ECO:0000259" key="1">
    <source>
        <dbReference type="PROSITE" id="PS51340"/>
    </source>
</evidence>
<feature type="domain" description="MOSC" evidence="1">
    <location>
        <begin position="33"/>
        <end position="176"/>
    </location>
</feature>
<dbReference type="InterPro" id="IPR052353">
    <property type="entry name" value="Benzoxazolinone_Detox_Enz"/>
</dbReference>
<dbReference type="EMBL" id="JAAGOH010000034">
    <property type="protein sequence ID" value="NDY93373.1"/>
    <property type="molecule type" value="Genomic_DNA"/>
</dbReference>
<proteinExistence type="predicted"/>
<comment type="caution">
    <text evidence="2">The sequence shown here is derived from an EMBL/GenBank/DDBJ whole genome shotgun (WGS) entry which is preliminary data.</text>
</comment>
<reference evidence="2 3" key="1">
    <citation type="submission" date="2020-02" db="EMBL/GenBank/DDBJ databases">
        <title>Ideonella bacterium strain TBM-1.</title>
        <authorList>
            <person name="Chen W.-M."/>
        </authorList>
    </citation>
    <scope>NUCLEOTIDE SEQUENCE [LARGE SCALE GENOMIC DNA]</scope>
    <source>
        <strain evidence="2 3">TBM-1</strain>
    </source>
</reference>
<sequence>MSATPTRILSVNTASVRLVDIQGRRVATAIHKQPQPQAVEIGPLGLQGDEQADPSVHGGLAKAVYAYPSEHLAFWRTVRAQARVAGWDAEVPPGLMGENLTLSGLTERHVWIGDELHLPSGAVLVVTEPRQPCFKFNAAMGFAQASKMMVQSGYCGWYLGVRHPGAVRAGDEVRVVPGPRELALPDLFRAKMSRRRQDD</sequence>
<dbReference type="SUPFAM" id="SSF50800">
    <property type="entry name" value="PK beta-barrel domain-like"/>
    <property type="match status" value="1"/>
</dbReference>